<dbReference type="InterPro" id="IPR004134">
    <property type="entry name" value="Peptidase_C1B"/>
</dbReference>
<feature type="active site" evidence="5">
    <location>
        <position position="68"/>
    </location>
</feature>
<dbReference type="PROSITE" id="PS00139">
    <property type="entry name" value="THIOL_PROTEASE_CYS"/>
    <property type="match status" value="1"/>
</dbReference>
<dbReference type="eggNOG" id="COG3579">
    <property type="taxonomic scope" value="Bacteria"/>
</dbReference>
<dbReference type="OrthoDB" id="1111399at2"/>
<evidence type="ECO:0000256" key="5">
    <source>
        <dbReference type="PIRSR" id="PIRSR005700-1"/>
    </source>
</evidence>
<organism evidence="6 7">
    <name type="scientific">Peptostreptococcus stomatis DSM 17678</name>
    <dbReference type="NCBI Taxonomy" id="596315"/>
    <lineage>
        <taxon>Bacteria</taxon>
        <taxon>Bacillati</taxon>
        <taxon>Bacillota</taxon>
        <taxon>Clostridia</taxon>
        <taxon>Peptostreptococcales</taxon>
        <taxon>Peptostreptococcaceae</taxon>
        <taxon>Peptostreptococcus</taxon>
    </lineage>
</organism>
<dbReference type="GO" id="GO:0009636">
    <property type="term" value="P:response to toxic substance"/>
    <property type="evidence" value="ECO:0007669"/>
    <property type="project" value="TreeGrafter"/>
</dbReference>
<dbReference type="Gene3D" id="3.90.70.10">
    <property type="entry name" value="Cysteine proteinases"/>
    <property type="match status" value="1"/>
</dbReference>
<protein>
    <recommendedName>
        <fullName evidence="4">Aminopeptidase</fullName>
    </recommendedName>
</protein>
<dbReference type="PROSITE" id="PS00639">
    <property type="entry name" value="THIOL_PROTEASE_HIS"/>
    <property type="match status" value="1"/>
</dbReference>
<evidence type="ECO:0000313" key="6">
    <source>
        <dbReference type="EMBL" id="EFM64637.1"/>
    </source>
</evidence>
<keyword evidence="7" id="KW-1185">Reference proteome</keyword>
<name>E0E3C9_9FIRM</name>
<proteinExistence type="inferred from homology"/>
<keyword evidence="4" id="KW-0031">Aminopeptidase</keyword>
<comment type="similarity">
    <text evidence="4">Belongs to the peptidase C1 family.</text>
</comment>
<sequence length="441" mass="50808">MDLSRNLTDIFEDEFIRDKKKVLAQRAVHKNGIQASCESIEAKQTVRPVFSIDLETGKVTDQKRSGRCWMFAALNTFRHRIIEKFKIDDFELSQNYVFFWDKYEKANFFHENILATANKPLDDRKVAFLLNLPQQDGGQWDMIVSIFQKYGLVPKEAMPEVQASSNSTEVNKYLNKKLRKDAMILRNLVARGASDQEILETRRTLMKEVYDILAISLGSPVKKFDFKYRDKDKEYHIDKDMTPQAFYDKYVGLDLNEYVSVINAPTEDKPYMRSYTVEMLGNVVGGKEVKYINLDMEDFKKLAIDQLSAGESVWFGCDVGQFSNNQSGIMALDTYEIGDLFDVDFSTSKADRLMYGESLMTHAMVLTGVDIVDGQPTRWKVENSWGDKVGHKGYYVMTDGWMDQYTYQIVIKKDLLTDQQREAFESQPIVLAPWDPMGSLA</sequence>
<dbReference type="GO" id="GO:0070005">
    <property type="term" value="F:cysteine-type aminopeptidase activity"/>
    <property type="evidence" value="ECO:0007669"/>
    <property type="project" value="InterPro"/>
</dbReference>
<dbReference type="GO" id="GO:0043418">
    <property type="term" value="P:homocysteine catabolic process"/>
    <property type="evidence" value="ECO:0007669"/>
    <property type="project" value="TreeGrafter"/>
</dbReference>
<dbReference type="PANTHER" id="PTHR10363:SF2">
    <property type="entry name" value="BLEOMYCIN HYDROLASE"/>
    <property type="match status" value="1"/>
</dbReference>
<dbReference type="RefSeq" id="WP_007789739.1">
    <property type="nucleotide sequence ID" value="NZ_ADGQ01000056.1"/>
</dbReference>
<evidence type="ECO:0000256" key="1">
    <source>
        <dbReference type="ARBA" id="ARBA00022670"/>
    </source>
</evidence>
<dbReference type="Proteomes" id="UP000003244">
    <property type="component" value="Unassembled WGS sequence"/>
</dbReference>
<comment type="caution">
    <text evidence="6">The sequence shown here is derived from an EMBL/GenBank/DDBJ whole genome shotgun (WGS) entry which is preliminary data.</text>
</comment>
<keyword evidence="2 4" id="KW-0378">Hydrolase</keyword>
<dbReference type="PANTHER" id="PTHR10363">
    <property type="entry name" value="BLEOMYCIN HYDROLASE"/>
    <property type="match status" value="1"/>
</dbReference>
<dbReference type="MEROPS" id="C01.086"/>
<feature type="active site" evidence="5">
    <location>
        <position position="383"/>
    </location>
</feature>
<reference evidence="6 7" key="1">
    <citation type="submission" date="2010-08" db="EMBL/GenBank/DDBJ databases">
        <authorList>
            <person name="Harkins D.M."/>
            <person name="Madupu R."/>
            <person name="Durkin A.S."/>
            <person name="Torralba M."/>
            <person name="Methe B."/>
            <person name="Sutton G.G."/>
            <person name="Nelson K.E."/>
        </authorList>
    </citation>
    <scope>NUCLEOTIDE SEQUENCE [LARGE SCALE GENOMIC DNA]</scope>
    <source>
        <strain evidence="6 7">DSM 17678</strain>
    </source>
</reference>
<keyword evidence="1 4" id="KW-0645">Protease</keyword>
<dbReference type="Pfam" id="PF03051">
    <property type="entry name" value="Peptidase_C1_2"/>
    <property type="match status" value="1"/>
</dbReference>
<dbReference type="InterPro" id="IPR000169">
    <property type="entry name" value="Pept_cys_AS"/>
</dbReference>
<dbReference type="GO" id="GO:0005737">
    <property type="term" value="C:cytoplasm"/>
    <property type="evidence" value="ECO:0007669"/>
    <property type="project" value="TreeGrafter"/>
</dbReference>
<evidence type="ECO:0000256" key="3">
    <source>
        <dbReference type="ARBA" id="ARBA00022807"/>
    </source>
</evidence>
<dbReference type="AlphaFoldDB" id="E0E3C9"/>
<evidence type="ECO:0000313" key="7">
    <source>
        <dbReference type="Proteomes" id="UP000003244"/>
    </source>
</evidence>
<dbReference type="SUPFAM" id="SSF54001">
    <property type="entry name" value="Cysteine proteinases"/>
    <property type="match status" value="1"/>
</dbReference>
<evidence type="ECO:0000256" key="2">
    <source>
        <dbReference type="ARBA" id="ARBA00022801"/>
    </source>
</evidence>
<keyword evidence="3 4" id="KW-0788">Thiol protease</keyword>
<dbReference type="EMBL" id="ADGQ01000056">
    <property type="protein sequence ID" value="EFM64637.1"/>
    <property type="molecule type" value="Genomic_DNA"/>
</dbReference>
<dbReference type="CDD" id="cd00585">
    <property type="entry name" value="Peptidase_C1B"/>
    <property type="match status" value="1"/>
</dbReference>
<dbReference type="InterPro" id="IPR025660">
    <property type="entry name" value="Pept_his_AS"/>
</dbReference>
<feature type="active site" evidence="5">
    <location>
        <position position="362"/>
    </location>
</feature>
<gene>
    <name evidence="6" type="ORF">HMPREF0634_1543</name>
</gene>
<dbReference type="STRING" id="596315.HMPREF0634_1543"/>
<dbReference type="InterPro" id="IPR038765">
    <property type="entry name" value="Papain-like_cys_pep_sf"/>
</dbReference>
<accession>E0E3C9</accession>
<dbReference type="PIRSF" id="PIRSF005700">
    <property type="entry name" value="PepC"/>
    <property type="match status" value="1"/>
</dbReference>
<evidence type="ECO:0000256" key="4">
    <source>
        <dbReference type="PIRNR" id="PIRNR005700"/>
    </source>
</evidence>
<dbReference type="GO" id="GO:0006508">
    <property type="term" value="P:proteolysis"/>
    <property type="evidence" value="ECO:0007669"/>
    <property type="project" value="UniProtKB-KW"/>
</dbReference>
<dbReference type="GeneID" id="84800768"/>